<reference evidence="2 3" key="2">
    <citation type="journal article" date="2014" name="Genome Announc.">
        <title>Draft Genome Sequence of 'Candidatus Phytoplasma asteris' Strain OY-V, an Unculturable Plant-Pathogenic Bacterium.</title>
        <authorList>
            <person name="Kakizawa S."/>
            <person name="Makino A."/>
            <person name="Ishii Y."/>
            <person name="Tamaki H."/>
            <person name="Kamagata Y."/>
        </authorList>
    </citation>
    <scope>NUCLEOTIDE SEQUENCE [LARGE SCALE GENOMIC DNA]</scope>
    <source>
        <strain evidence="2 3">OY-V</strain>
    </source>
</reference>
<evidence type="ECO:0000256" key="1">
    <source>
        <dbReference type="SAM" id="Phobius"/>
    </source>
</evidence>
<evidence type="ECO:0000313" key="3">
    <source>
        <dbReference type="Proteomes" id="UP000028900"/>
    </source>
</evidence>
<accession>A0ABQ0J3M1</accession>
<keyword evidence="3" id="KW-1185">Reference proteome</keyword>
<reference evidence="3" key="1">
    <citation type="journal article" date="2014" name="Genome Announc.">
        <title>Draft Genome Sequence of ''Candidatus Phytoplasma asteris'' Strain OY-V, an Unculturable Plant-Pathogenic Bacterium.</title>
        <authorList>
            <person name="Kakizawa S."/>
            <person name="Makino A."/>
            <person name="Ishii Y."/>
            <person name="Tamaki H."/>
            <person name="Kamagata Y."/>
        </authorList>
    </citation>
    <scope>NUCLEOTIDE SEQUENCE [LARGE SCALE GENOMIC DNA]</scope>
    <source>
        <strain evidence="3">OY-V</strain>
    </source>
</reference>
<keyword evidence="1" id="KW-1133">Transmembrane helix</keyword>
<dbReference type="EMBL" id="BBIY01000060">
    <property type="protein sequence ID" value="GAK74178.1"/>
    <property type="molecule type" value="Genomic_DNA"/>
</dbReference>
<keyword evidence="1" id="KW-0812">Transmembrane</keyword>
<protein>
    <submittedName>
        <fullName evidence="2">Predicted sugar phosphatases of the HAD superfamily</fullName>
    </submittedName>
</protein>
<evidence type="ECO:0000313" key="2">
    <source>
        <dbReference type="EMBL" id="GAK74178.1"/>
    </source>
</evidence>
<gene>
    <name evidence="2" type="ORF">OYV_06660</name>
</gene>
<keyword evidence="1" id="KW-0472">Membrane</keyword>
<dbReference type="Proteomes" id="UP000028900">
    <property type="component" value="Unassembled WGS sequence"/>
</dbReference>
<organism evidence="2 3">
    <name type="scientific">'Chrysanthemum coronarium' phytoplasma</name>
    <dbReference type="NCBI Taxonomy" id="1520703"/>
    <lineage>
        <taxon>Bacteria</taxon>
        <taxon>Bacillati</taxon>
        <taxon>Mycoplasmatota</taxon>
        <taxon>Mollicutes</taxon>
        <taxon>Acholeplasmatales</taxon>
        <taxon>Acholeplasmataceae</taxon>
        <taxon>Candidatus Phytoplasma</taxon>
        <taxon>16SrI (Aster yellows group)</taxon>
    </lineage>
</organism>
<comment type="caution">
    <text evidence="2">The sequence shown here is derived from an EMBL/GenBank/DDBJ whole genome shotgun (WGS) entry which is preliminary data.</text>
</comment>
<proteinExistence type="predicted"/>
<sequence>MSRHNKYHLIVDWEKRQEIKIVVSNRFLKNKTNKKTHEIHAIFYLLFLFIDAIINKNKLMVLMVGLEPT</sequence>
<name>A0ABQ0J3M1_9MOLU</name>
<feature type="transmembrane region" description="Helical" evidence="1">
    <location>
        <begin position="36"/>
        <end position="54"/>
    </location>
</feature>